<protein>
    <recommendedName>
        <fullName evidence="3">Apea-like HEPN domain-containing protein</fullName>
    </recommendedName>
</protein>
<evidence type="ECO:0008006" key="3">
    <source>
        <dbReference type="Google" id="ProtNLM"/>
    </source>
</evidence>
<reference evidence="1 2" key="1">
    <citation type="submission" date="2019-07" db="EMBL/GenBank/DDBJ databases">
        <title>Reinekea sp. strain SSH23 genome sequencing and assembly.</title>
        <authorList>
            <person name="Kim I."/>
        </authorList>
    </citation>
    <scope>NUCLEOTIDE SEQUENCE [LARGE SCALE GENOMIC DNA]</scope>
    <source>
        <strain evidence="1 2">SSH23</strain>
    </source>
</reference>
<evidence type="ECO:0000313" key="2">
    <source>
        <dbReference type="Proteomes" id="UP000321764"/>
    </source>
</evidence>
<dbReference type="OrthoDB" id="1425096at2"/>
<comment type="caution">
    <text evidence="1">The sequence shown here is derived from an EMBL/GenBank/DDBJ whole genome shotgun (WGS) entry which is preliminary data.</text>
</comment>
<keyword evidence="2" id="KW-1185">Reference proteome</keyword>
<dbReference type="Proteomes" id="UP000321764">
    <property type="component" value="Unassembled WGS sequence"/>
</dbReference>
<evidence type="ECO:0000313" key="1">
    <source>
        <dbReference type="EMBL" id="TXR53625.1"/>
    </source>
</evidence>
<dbReference type="EMBL" id="VKAD01000001">
    <property type="protein sequence ID" value="TXR53625.1"/>
    <property type="molecule type" value="Genomic_DNA"/>
</dbReference>
<gene>
    <name evidence="1" type="ORF">FME95_03430</name>
</gene>
<accession>A0A5C8Z683</accession>
<organism evidence="1 2">
    <name type="scientific">Reinekea thalattae</name>
    <dbReference type="NCBI Taxonomy" id="2593301"/>
    <lineage>
        <taxon>Bacteria</taxon>
        <taxon>Pseudomonadati</taxon>
        <taxon>Pseudomonadota</taxon>
        <taxon>Gammaproteobacteria</taxon>
        <taxon>Oceanospirillales</taxon>
        <taxon>Saccharospirillaceae</taxon>
        <taxon>Reinekea</taxon>
    </lineage>
</organism>
<name>A0A5C8Z683_9GAMM</name>
<proteinExistence type="predicted"/>
<sequence length="219" mass="25188">MTAITSELVLALKKELKDRQSDLTNEQAIRLHRAISWLHCAQQADNADMKFIALWVSLNACCALDQQETQALAEHQQFSQFIELLIKHDFDGAIYSCLWEEYSLHVKNLIKNPYVFHPFWQSQRQGNEHWRAEFDQSSLEALNALSRQRVADLCLVVLDRLFVLRNQLIFGGATFLSQVNRRQVEDGAGLLSFLMPVIIRIMLNAGDEDWGDIAYPVIK</sequence>
<dbReference type="AlphaFoldDB" id="A0A5C8Z683"/>
<dbReference type="RefSeq" id="WP_147713025.1">
    <property type="nucleotide sequence ID" value="NZ_VKAD01000001.1"/>
</dbReference>